<dbReference type="Gene3D" id="3.20.20.70">
    <property type="entry name" value="Aldolase class I"/>
    <property type="match status" value="1"/>
</dbReference>
<evidence type="ECO:0000256" key="9">
    <source>
        <dbReference type="ARBA" id="ARBA00023235"/>
    </source>
</evidence>
<dbReference type="RefSeq" id="WP_090285093.1">
    <property type="nucleotide sequence ID" value="NZ_FMWO01000041.1"/>
</dbReference>
<evidence type="ECO:0000313" key="12">
    <source>
        <dbReference type="EMBL" id="SCZ85096.1"/>
    </source>
</evidence>
<dbReference type="FunFam" id="3.20.20.70:FF:000075">
    <property type="entry name" value="Tryptophan biosynthesis protein TRP1"/>
    <property type="match status" value="1"/>
</dbReference>
<reference evidence="12 13" key="1">
    <citation type="submission" date="2016-10" db="EMBL/GenBank/DDBJ databases">
        <authorList>
            <person name="de Groot N.N."/>
        </authorList>
    </citation>
    <scope>NUCLEOTIDE SEQUENCE [LARGE SCALE GENOMIC DNA]</scope>
    <source>
        <strain evidence="12">1</strain>
    </source>
</reference>
<dbReference type="GO" id="GO:0000162">
    <property type="term" value="P:L-tryptophan biosynthetic process"/>
    <property type="evidence" value="ECO:0007669"/>
    <property type="project" value="UniProtKB-UniRule"/>
</dbReference>
<keyword evidence="8 10" id="KW-0057">Aromatic amino acid biosynthesis</keyword>
<keyword evidence="6 10" id="KW-0028">Amino-acid biosynthesis</keyword>
<name>A0A1G5SD16_9PROT</name>
<dbReference type="STRING" id="51642.NSMM_340032"/>
<dbReference type="Pfam" id="PF00697">
    <property type="entry name" value="PRAI"/>
    <property type="match status" value="1"/>
</dbReference>
<keyword evidence="13" id="KW-1185">Reference proteome</keyword>
<dbReference type="AlphaFoldDB" id="A0A1G5SD16"/>
<accession>A0A1G5SD16</accession>
<dbReference type="PANTHER" id="PTHR42894:SF1">
    <property type="entry name" value="N-(5'-PHOSPHORIBOSYL)ANTHRANILATE ISOMERASE"/>
    <property type="match status" value="1"/>
</dbReference>
<evidence type="ECO:0000256" key="10">
    <source>
        <dbReference type="HAMAP-Rule" id="MF_00135"/>
    </source>
</evidence>
<sequence length="208" mass="22544">MQIRVKICGITCPEDALAAVASGADAIGFILWEQSARFISPVDVKKITEFLPPFVHTVGVYVNPEKAWVEKSAAIANLSLLQFHGDESPEFCSQFHLPYIKAFRVKEGLDLLQCAQQHANARALLLDAYKAGMPGGTGCVFDWKLIPAALPVPWVLSGGLHPENIVEAIQHTRPLAVDVSSGVELTPGIKDINKIAAFMQGVRACENL</sequence>
<dbReference type="InterPro" id="IPR044643">
    <property type="entry name" value="TrpF_fam"/>
</dbReference>
<evidence type="ECO:0000256" key="8">
    <source>
        <dbReference type="ARBA" id="ARBA00023141"/>
    </source>
</evidence>
<evidence type="ECO:0000256" key="1">
    <source>
        <dbReference type="ARBA" id="ARBA00001164"/>
    </source>
</evidence>
<gene>
    <name evidence="10 12" type="primary">trpF</name>
    <name evidence="12" type="ORF">NSMM_340032</name>
</gene>
<keyword evidence="7 10" id="KW-0822">Tryptophan biosynthesis</keyword>
<evidence type="ECO:0000256" key="3">
    <source>
        <dbReference type="ARBA" id="ARBA00007571"/>
    </source>
</evidence>
<dbReference type="EC" id="5.3.1.24" evidence="4 10"/>
<dbReference type="InterPro" id="IPR001240">
    <property type="entry name" value="PRAI_dom"/>
</dbReference>
<evidence type="ECO:0000256" key="5">
    <source>
        <dbReference type="ARBA" id="ARBA00022272"/>
    </source>
</evidence>
<dbReference type="NCBIfam" id="NF002298">
    <property type="entry name" value="PRK01222.1-4"/>
    <property type="match status" value="1"/>
</dbReference>
<evidence type="ECO:0000313" key="13">
    <source>
        <dbReference type="Proteomes" id="UP000198729"/>
    </source>
</evidence>
<evidence type="ECO:0000256" key="4">
    <source>
        <dbReference type="ARBA" id="ARBA00012572"/>
    </source>
</evidence>
<proteinExistence type="inferred from homology"/>
<dbReference type="InterPro" id="IPR011060">
    <property type="entry name" value="RibuloseP-bd_barrel"/>
</dbReference>
<organism evidence="12 13">
    <name type="scientific">Nitrosomonas mobilis</name>
    <dbReference type="NCBI Taxonomy" id="51642"/>
    <lineage>
        <taxon>Bacteria</taxon>
        <taxon>Pseudomonadati</taxon>
        <taxon>Pseudomonadota</taxon>
        <taxon>Betaproteobacteria</taxon>
        <taxon>Nitrosomonadales</taxon>
        <taxon>Nitrosomonadaceae</taxon>
        <taxon>Nitrosomonas</taxon>
    </lineage>
</organism>
<comment type="pathway">
    <text evidence="2 10">Amino-acid biosynthesis; L-tryptophan biosynthesis; L-tryptophan from chorismate: step 3/5.</text>
</comment>
<comment type="catalytic activity">
    <reaction evidence="1 10">
        <text>N-(5-phospho-beta-D-ribosyl)anthranilate = 1-(2-carboxyphenylamino)-1-deoxy-D-ribulose 5-phosphate</text>
        <dbReference type="Rhea" id="RHEA:21540"/>
        <dbReference type="ChEBI" id="CHEBI:18277"/>
        <dbReference type="ChEBI" id="CHEBI:58613"/>
        <dbReference type="EC" id="5.3.1.24"/>
    </reaction>
</comment>
<feature type="domain" description="N-(5'phosphoribosyl) anthranilate isomerase (PRAI)" evidence="11">
    <location>
        <begin position="5"/>
        <end position="200"/>
    </location>
</feature>
<dbReference type="EMBL" id="FMWO01000041">
    <property type="protein sequence ID" value="SCZ85096.1"/>
    <property type="molecule type" value="Genomic_DNA"/>
</dbReference>
<evidence type="ECO:0000259" key="11">
    <source>
        <dbReference type="Pfam" id="PF00697"/>
    </source>
</evidence>
<dbReference type="HAMAP" id="MF_00135">
    <property type="entry name" value="PRAI"/>
    <property type="match status" value="1"/>
</dbReference>
<dbReference type="CDD" id="cd00405">
    <property type="entry name" value="PRAI"/>
    <property type="match status" value="1"/>
</dbReference>
<protein>
    <recommendedName>
        <fullName evidence="5 10">N-(5'-phosphoribosyl)anthranilate isomerase</fullName>
        <shortName evidence="10">PRAI</shortName>
        <ecNumber evidence="4 10">5.3.1.24</ecNumber>
    </recommendedName>
</protein>
<evidence type="ECO:0000256" key="7">
    <source>
        <dbReference type="ARBA" id="ARBA00022822"/>
    </source>
</evidence>
<dbReference type="OrthoDB" id="9796196at2"/>
<dbReference type="Proteomes" id="UP000198729">
    <property type="component" value="Unassembled WGS sequence"/>
</dbReference>
<keyword evidence="9 10" id="KW-0413">Isomerase</keyword>
<dbReference type="SUPFAM" id="SSF51366">
    <property type="entry name" value="Ribulose-phoshate binding barrel"/>
    <property type="match status" value="1"/>
</dbReference>
<comment type="similarity">
    <text evidence="3 10">Belongs to the TrpF family.</text>
</comment>
<dbReference type="InterPro" id="IPR013785">
    <property type="entry name" value="Aldolase_TIM"/>
</dbReference>
<dbReference type="PANTHER" id="PTHR42894">
    <property type="entry name" value="N-(5'-PHOSPHORIBOSYL)ANTHRANILATE ISOMERASE"/>
    <property type="match status" value="1"/>
</dbReference>
<dbReference type="GO" id="GO:0004640">
    <property type="term" value="F:phosphoribosylanthranilate isomerase activity"/>
    <property type="evidence" value="ECO:0007669"/>
    <property type="project" value="UniProtKB-UniRule"/>
</dbReference>
<evidence type="ECO:0000256" key="6">
    <source>
        <dbReference type="ARBA" id="ARBA00022605"/>
    </source>
</evidence>
<dbReference type="UniPathway" id="UPA00035">
    <property type="reaction ID" value="UER00042"/>
</dbReference>
<evidence type="ECO:0000256" key="2">
    <source>
        <dbReference type="ARBA" id="ARBA00004664"/>
    </source>
</evidence>